<dbReference type="eggNOG" id="ENOG502S2T8">
    <property type="taxonomic scope" value="Eukaryota"/>
</dbReference>
<evidence type="ECO:0000256" key="1">
    <source>
        <dbReference type="SAM" id="MobiDB-lite"/>
    </source>
</evidence>
<proteinExistence type="predicted"/>
<dbReference type="Bgee" id="ENSACAG00000000194">
    <property type="expression patterns" value="Expressed in lung and 5 other cell types or tissues"/>
</dbReference>
<dbReference type="Proteomes" id="UP000001646">
    <property type="component" value="Chromosome 1"/>
</dbReference>
<sequence length="149" mass="17269">MAFQSPFSKTTGLDLQAQQRSNQSAKTLLATTQSSGKPSSKSQGEEKVALDQVQQDKVWREFVEAERRTTRYWYQNWSFLKDYDPMGRKKEPEPLPEYMSVFSDKIPNTTSHMVGSRMNTDLGKTLVKMDFFLNYGRRKKKLDQELQAS</sequence>
<accession>G1K8D4</accession>
<gene>
    <name evidence="2" type="primary">CIMIP5</name>
</gene>
<evidence type="ECO:0000313" key="3">
    <source>
        <dbReference type="Proteomes" id="UP000001646"/>
    </source>
</evidence>
<dbReference type="GeneTree" id="ENSGT00940000154459"/>
<keyword evidence="3" id="KW-1185">Reference proteome</keyword>
<name>G1K8D4_ANOCA</name>
<dbReference type="PANTHER" id="PTHR31909">
    <property type="entry name" value="CHROMOSOME 20 ORF85 FAMILY MEMBER"/>
    <property type="match status" value="1"/>
</dbReference>
<evidence type="ECO:0000313" key="2">
    <source>
        <dbReference type="Ensembl" id="ENSACAP00000000182.2"/>
    </source>
</evidence>
<dbReference type="InterPro" id="IPR020339">
    <property type="entry name" value="C20orf85-like"/>
</dbReference>
<dbReference type="Ensembl" id="ENSACAT00000000185.2">
    <property type="protein sequence ID" value="ENSACAP00000000182.2"/>
    <property type="gene ID" value="ENSACAG00000000194.2"/>
</dbReference>
<dbReference type="GeneID" id="100562926"/>
<dbReference type="GO" id="GO:0005929">
    <property type="term" value="C:cilium"/>
    <property type="evidence" value="ECO:0007669"/>
    <property type="project" value="Ensembl"/>
</dbReference>
<reference evidence="2" key="2">
    <citation type="submission" date="2025-08" db="UniProtKB">
        <authorList>
            <consortium name="Ensembl"/>
        </authorList>
    </citation>
    <scope>IDENTIFICATION</scope>
</reference>
<reference evidence="2" key="3">
    <citation type="submission" date="2025-09" db="UniProtKB">
        <authorList>
            <consortium name="Ensembl"/>
        </authorList>
    </citation>
    <scope>IDENTIFICATION</scope>
</reference>
<feature type="compositionally biased region" description="Polar residues" evidence="1">
    <location>
        <begin position="1"/>
        <end position="30"/>
    </location>
</feature>
<dbReference type="AlphaFoldDB" id="G1K8D4"/>
<protein>
    <submittedName>
        <fullName evidence="2">Ciliary microtubule inner protein 5</fullName>
    </submittedName>
</protein>
<dbReference type="OrthoDB" id="9972212at2759"/>
<dbReference type="Pfam" id="PF14945">
    <property type="entry name" value="LLC1"/>
    <property type="match status" value="1"/>
</dbReference>
<feature type="compositionally biased region" description="Low complexity" evidence="1">
    <location>
        <begin position="31"/>
        <end position="42"/>
    </location>
</feature>
<dbReference type="PANTHER" id="PTHR31909:SF2">
    <property type="entry name" value="RIKEN CDNA 2410004P03 GENE"/>
    <property type="match status" value="1"/>
</dbReference>
<organism evidence="2 3">
    <name type="scientific">Anolis carolinensis</name>
    <name type="common">Green anole</name>
    <name type="synonym">American chameleon</name>
    <dbReference type="NCBI Taxonomy" id="28377"/>
    <lineage>
        <taxon>Eukaryota</taxon>
        <taxon>Metazoa</taxon>
        <taxon>Chordata</taxon>
        <taxon>Craniata</taxon>
        <taxon>Vertebrata</taxon>
        <taxon>Euteleostomi</taxon>
        <taxon>Lepidosauria</taxon>
        <taxon>Squamata</taxon>
        <taxon>Bifurcata</taxon>
        <taxon>Unidentata</taxon>
        <taxon>Episquamata</taxon>
        <taxon>Toxicofera</taxon>
        <taxon>Iguania</taxon>
        <taxon>Dactyloidae</taxon>
        <taxon>Anolis</taxon>
    </lineage>
</organism>
<feature type="region of interest" description="Disordered" evidence="1">
    <location>
        <begin position="1"/>
        <end position="51"/>
    </location>
</feature>
<dbReference type="HOGENOM" id="CLU_101818_1_0_1"/>
<dbReference type="InParanoid" id="G1K8D4"/>
<reference evidence="2 3" key="1">
    <citation type="submission" date="2009-12" db="EMBL/GenBank/DDBJ databases">
        <title>The Genome Sequence of Anolis carolinensis (Green Anole Lizard).</title>
        <authorList>
            <consortium name="The Genome Sequencing Platform"/>
            <person name="Di Palma F."/>
            <person name="Alfoldi J."/>
            <person name="Heiman D."/>
            <person name="Young S."/>
            <person name="Grabherr M."/>
            <person name="Johnson J."/>
            <person name="Lander E.S."/>
            <person name="Lindblad-Toh K."/>
        </authorList>
    </citation>
    <scope>NUCLEOTIDE SEQUENCE [LARGE SCALE GENOMIC DNA]</scope>
    <source>
        <strain evidence="2 3">JBL SC #1</strain>
    </source>
</reference>